<dbReference type="AlphaFoldDB" id="A0A423IGQ2"/>
<proteinExistence type="predicted"/>
<name>A0A423IGQ2_9PSED</name>
<evidence type="ECO:0000313" key="1">
    <source>
        <dbReference type="EMBL" id="RON24606.1"/>
    </source>
</evidence>
<reference evidence="1 2" key="1">
    <citation type="submission" date="2016-10" db="EMBL/GenBank/DDBJ databases">
        <title>Comparative genome analysis of multiple Pseudomonas spp. focuses on biocontrol and plant growth promoting traits.</title>
        <authorList>
            <person name="Tao X.-Y."/>
            <person name="Taylor C.G."/>
        </authorList>
    </citation>
    <scope>NUCLEOTIDE SEQUENCE [LARGE SCALE GENOMIC DNA]</scope>
    <source>
        <strain evidence="1 2">38D7</strain>
    </source>
</reference>
<comment type="caution">
    <text evidence="1">The sequence shown here is derived from an EMBL/GenBank/DDBJ whole genome shotgun (WGS) entry which is preliminary data.</text>
</comment>
<dbReference type="Proteomes" id="UP000285636">
    <property type="component" value="Unassembled WGS sequence"/>
</dbReference>
<dbReference type="EMBL" id="MOBK01000001">
    <property type="protein sequence ID" value="RON24606.1"/>
    <property type="molecule type" value="Genomic_DNA"/>
</dbReference>
<organism evidence="1 2">
    <name type="scientific">Pseudomonas brassicacearum</name>
    <dbReference type="NCBI Taxonomy" id="930166"/>
    <lineage>
        <taxon>Bacteria</taxon>
        <taxon>Pseudomonadati</taxon>
        <taxon>Pseudomonadota</taxon>
        <taxon>Gammaproteobacteria</taxon>
        <taxon>Pseudomonadales</taxon>
        <taxon>Pseudomonadaceae</taxon>
        <taxon>Pseudomonas</taxon>
    </lineage>
</organism>
<gene>
    <name evidence="1" type="ORF">BK660_02750</name>
</gene>
<protein>
    <submittedName>
        <fullName evidence="1">Uncharacterized protein</fullName>
    </submittedName>
</protein>
<accession>A0A423IGQ2</accession>
<evidence type="ECO:0000313" key="2">
    <source>
        <dbReference type="Proteomes" id="UP000285636"/>
    </source>
</evidence>
<sequence>MKAENWREFGAHLVANADIIEDICQADEEGVPKPEKMTAGLSWLVSQRLIDDCDGCLHPSSMLLDLGSRIGAQRFELSAPDLQELLIRIEHGCERFHSAKESAPSELDRELQQVRLSVRQVVTHLRDEHRAATDFIEARYGYSSRFKDRLRDIDSAVKRLGRLSEKLMAFDRDTLSHWCRGDRSLRRLLLSSLYESIDHCKTGIRDLIDRLNQLGTTMRRRNHYRRVAQSVFSWLQDGNNPDLDDILERVDAENWIRATRLPNSAYLFPPVEDEKAIQEMSALIQAMPLPKVRKSFHDPLVSREPVKVIPVVPEVEDAPEPFVEPHFYRMLAALKRDLSPQSAQAYWDDIADEGFRSAIWLYALDAYYLTLMADAARVGKMPRFMLAPVLAPSHEGFDNKVVVDLVLRLRKNGERS</sequence>
<dbReference type="RefSeq" id="WP_123431981.1">
    <property type="nucleotide sequence ID" value="NZ_MOBK01000001.1"/>
</dbReference>